<keyword evidence="2" id="KW-0472">Membrane</keyword>
<dbReference type="Proteomes" id="UP000887116">
    <property type="component" value="Unassembled WGS sequence"/>
</dbReference>
<evidence type="ECO:0000313" key="3">
    <source>
        <dbReference type="EMBL" id="GFR33134.1"/>
    </source>
</evidence>
<protein>
    <submittedName>
        <fullName evidence="3">Uncharacterized protein</fullName>
    </submittedName>
</protein>
<evidence type="ECO:0000313" key="4">
    <source>
        <dbReference type="Proteomes" id="UP000887116"/>
    </source>
</evidence>
<evidence type="ECO:0000256" key="1">
    <source>
        <dbReference type="SAM" id="MobiDB-lite"/>
    </source>
</evidence>
<organism evidence="3 4">
    <name type="scientific">Trichonephila clavata</name>
    <name type="common">Joro spider</name>
    <name type="synonym">Nephila clavata</name>
    <dbReference type="NCBI Taxonomy" id="2740835"/>
    <lineage>
        <taxon>Eukaryota</taxon>
        <taxon>Metazoa</taxon>
        <taxon>Ecdysozoa</taxon>
        <taxon>Arthropoda</taxon>
        <taxon>Chelicerata</taxon>
        <taxon>Arachnida</taxon>
        <taxon>Araneae</taxon>
        <taxon>Araneomorphae</taxon>
        <taxon>Entelegynae</taxon>
        <taxon>Araneoidea</taxon>
        <taxon>Nephilidae</taxon>
        <taxon>Trichonephila</taxon>
    </lineage>
</organism>
<name>A0A8X6I0E9_TRICU</name>
<sequence>MNQESLNKIILLVWAWFAIRFLLFNYWDILLLPPIILLLYGFHEENTKNHEMKPGDVDPKAKVHTTEEDSKFQERYKHTIILNRLIEKLMEDEKQRRDIIEDSKFQKNRLWNNNKNLFS</sequence>
<keyword evidence="2" id="KW-0812">Transmembrane</keyword>
<proteinExistence type="predicted"/>
<gene>
    <name evidence="3" type="ORF">TNCT_687151</name>
</gene>
<accession>A0A8X6I0E9</accession>
<evidence type="ECO:0000256" key="2">
    <source>
        <dbReference type="SAM" id="Phobius"/>
    </source>
</evidence>
<feature type="transmembrane region" description="Helical" evidence="2">
    <location>
        <begin position="12"/>
        <end position="42"/>
    </location>
</feature>
<keyword evidence="4" id="KW-1185">Reference proteome</keyword>
<feature type="region of interest" description="Disordered" evidence="1">
    <location>
        <begin position="50"/>
        <end position="70"/>
    </location>
</feature>
<comment type="caution">
    <text evidence="3">The sequence shown here is derived from an EMBL/GenBank/DDBJ whole genome shotgun (WGS) entry which is preliminary data.</text>
</comment>
<reference evidence="3" key="1">
    <citation type="submission" date="2020-07" db="EMBL/GenBank/DDBJ databases">
        <title>Multicomponent nature underlies the extraordinary mechanical properties of spider dragline silk.</title>
        <authorList>
            <person name="Kono N."/>
            <person name="Nakamura H."/>
            <person name="Mori M."/>
            <person name="Yoshida Y."/>
            <person name="Ohtoshi R."/>
            <person name="Malay A.D."/>
            <person name="Moran D.A.P."/>
            <person name="Tomita M."/>
            <person name="Numata K."/>
            <person name="Arakawa K."/>
        </authorList>
    </citation>
    <scope>NUCLEOTIDE SEQUENCE</scope>
</reference>
<dbReference type="AlphaFoldDB" id="A0A8X6I0E9"/>
<dbReference type="EMBL" id="BMAO01019822">
    <property type="protein sequence ID" value="GFR33134.1"/>
    <property type="molecule type" value="Genomic_DNA"/>
</dbReference>
<keyword evidence="2" id="KW-1133">Transmembrane helix</keyword>